<dbReference type="InterPro" id="IPR017970">
    <property type="entry name" value="Homeobox_CS"/>
</dbReference>
<evidence type="ECO:0000256" key="3">
    <source>
        <dbReference type="ARBA" id="ARBA00023125"/>
    </source>
</evidence>
<evidence type="ECO:0000313" key="11">
    <source>
        <dbReference type="Proteomes" id="UP000571582"/>
    </source>
</evidence>
<dbReference type="CDD" id="cd00086">
    <property type="entry name" value="homeodomain"/>
    <property type="match status" value="1"/>
</dbReference>
<proteinExistence type="predicted"/>
<name>A0A7L2BFW3_9PASS</name>
<dbReference type="Pfam" id="PF00046">
    <property type="entry name" value="Homeodomain"/>
    <property type="match status" value="1"/>
</dbReference>
<evidence type="ECO:0000313" key="10">
    <source>
        <dbReference type="EMBL" id="NXQ24615.1"/>
    </source>
</evidence>
<keyword evidence="3 6" id="KW-0238">DNA-binding</keyword>
<dbReference type="InterPro" id="IPR020479">
    <property type="entry name" value="HD_metazoa"/>
</dbReference>
<evidence type="ECO:0000256" key="1">
    <source>
        <dbReference type="ARBA" id="ARBA00004123"/>
    </source>
</evidence>
<keyword evidence="4 6" id="KW-0371">Homeobox</keyword>
<dbReference type="EMBL" id="VWYE01002778">
    <property type="protein sequence ID" value="NXQ24615.1"/>
    <property type="molecule type" value="Genomic_DNA"/>
</dbReference>
<evidence type="ECO:0000256" key="8">
    <source>
        <dbReference type="SAM" id="MobiDB-lite"/>
    </source>
</evidence>
<feature type="non-terminal residue" evidence="10">
    <location>
        <position position="1"/>
    </location>
</feature>
<gene>
    <name evidence="10" type="primary">Nkx26</name>
    <name evidence="10" type="ORF">ALACHE_R01339</name>
</gene>
<dbReference type="Gene3D" id="1.10.10.60">
    <property type="entry name" value="Homeodomain-like"/>
    <property type="match status" value="1"/>
</dbReference>
<dbReference type="PRINTS" id="PR00024">
    <property type="entry name" value="HOMEOBOX"/>
</dbReference>
<dbReference type="SUPFAM" id="SSF46689">
    <property type="entry name" value="Homeodomain-like"/>
    <property type="match status" value="1"/>
</dbReference>
<keyword evidence="2" id="KW-0217">Developmental protein</keyword>
<sequence length="148" mass="16724">PAAGQPLRAQEELRERSLPSGQPRRRRRPRVLFSREQLLELERRFQRQKYLSGAEREQLAKLLRLSPTQVKIWVQNRRYKSRRQERSPALPALCPRTVTVPVLVRDGKPCLGDFPAPFGIPGPFSCCSRCGSSALGAGFGRGDTEMSP</sequence>
<dbReference type="AlphaFoldDB" id="A0A7L2BFW3"/>
<dbReference type="PANTHER" id="PTHR24340:SF41">
    <property type="entry name" value="MUSCLE-SPECIFIC HOMEOBOX PROTEIN TINMAN-RELATED"/>
    <property type="match status" value="1"/>
</dbReference>
<dbReference type="GO" id="GO:0030154">
    <property type="term" value="P:cell differentiation"/>
    <property type="evidence" value="ECO:0007669"/>
    <property type="project" value="TreeGrafter"/>
</dbReference>
<dbReference type="PANTHER" id="PTHR24340">
    <property type="entry name" value="HOMEOBOX PROTEIN NKX"/>
    <property type="match status" value="1"/>
</dbReference>
<comment type="subcellular location">
    <subcellularLocation>
        <location evidence="1 6 7">Nucleus</location>
    </subcellularLocation>
</comment>
<accession>A0A7L2BFW3</accession>
<evidence type="ECO:0000259" key="9">
    <source>
        <dbReference type="PROSITE" id="PS50071"/>
    </source>
</evidence>
<evidence type="ECO:0000256" key="2">
    <source>
        <dbReference type="ARBA" id="ARBA00022473"/>
    </source>
</evidence>
<dbReference type="SMART" id="SM00389">
    <property type="entry name" value="HOX"/>
    <property type="match status" value="1"/>
</dbReference>
<organism evidence="10 11">
    <name type="scientific">Alaudala cheleensis</name>
    <name type="common">Asian short-toed lark</name>
    <dbReference type="NCBI Taxonomy" id="670337"/>
    <lineage>
        <taxon>Eukaryota</taxon>
        <taxon>Metazoa</taxon>
        <taxon>Chordata</taxon>
        <taxon>Craniata</taxon>
        <taxon>Vertebrata</taxon>
        <taxon>Euteleostomi</taxon>
        <taxon>Archelosauria</taxon>
        <taxon>Archosauria</taxon>
        <taxon>Dinosauria</taxon>
        <taxon>Saurischia</taxon>
        <taxon>Theropoda</taxon>
        <taxon>Coelurosauria</taxon>
        <taxon>Aves</taxon>
        <taxon>Neognathae</taxon>
        <taxon>Neoaves</taxon>
        <taxon>Telluraves</taxon>
        <taxon>Australaves</taxon>
        <taxon>Passeriformes</taxon>
        <taxon>Sylvioidea</taxon>
        <taxon>Alaudidae</taxon>
        <taxon>Alaudala</taxon>
    </lineage>
</organism>
<evidence type="ECO:0000256" key="6">
    <source>
        <dbReference type="PROSITE-ProRule" id="PRU00108"/>
    </source>
</evidence>
<feature type="domain" description="Homeobox" evidence="9">
    <location>
        <begin position="24"/>
        <end position="84"/>
    </location>
</feature>
<evidence type="ECO:0000256" key="7">
    <source>
        <dbReference type="RuleBase" id="RU000682"/>
    </source>
</evidence>
<dbReference type="InterPro" id="IPR001356">
    <property type="entry name" value="HD"/>
</dbReference>
<keyword evidence="11" id="KW-1185">Reference proteome</keyword>
<dbReference type="PROSITE" id="PS00027">
    <property type="entry name" value="HOMEOBOX_1"/>
    <property type="match status" value="1"/>
</dbReference>
<dbReference type="PROSITE" id="PS50071">
    <property type="entry name" value="HOMEOBOX_2"/>
    <property type="match status" value="1"/>
</dbReference>
<feature type="DNA-binding region" description="Homeobox" evidence="6">
    <location>
        <begin position="26"/>
        <end position="85"/>
    </location>
</feature>
<dbReference type="GO" id="GO:0000981">
    <property type="term" value="F:DNA-binding transcription factor activity, RNA polymerase II-specific"/>
    <property type="evidence" value="ECO:0007669"/>
    <property type="project" value="InterPro"/>
</dbReference>
<feature type="non-terminal residue" evidence="10">
    <location>
        <position position="148"/>
    </location>
</feature>
<evidence type="ECO:0000256" key="5">
    <source>
        <dbReference type="ARBA" id="ARBA00023242"/>
    </source>
</evidence>
<feature type="region of interest" description="Disordered" evidence="8">
    <location>
        <begin position="1"/>
        <end position="29"/>
    </location>
</feature>
<keyword evidence="5 6" id="KW-0539">Nucleus</keyword>
<protein>
    <submittedName>
        <fullName evidence="10">NKX26 protein</fullName>
    </submittedName>
</protein>
<dbReference type="Proteomes" id="UP000571582">
    <property type="component" value="Unassembled WGS sequence"/>
</dbReference>
<dbReference type="GO" id="GO:0005634">
    <property type="term" value="C:nucleus"/>
    <property type="evidence" value="ECO:0007669"/>
    <property type="project" value="UniProtKB-SubCell"/>
</dbReference>
<dbReference type="InterPro" id="IPR050394">
    <property type="entry name" value="Homeobox_NK-like"/>
</dbReference>
<comment type="caution">
    <text evidence="10">The sequence shown here is derived from an EMBL/GenBank/DDBJ whole genome shotgun (WGS) entry which is preliminary data.</text>
</comment>
<reference evidence="10 11" key="1">
    <citation type="submission" date="2019-09" db="EMBL/GenBank/DDBJ databases">
        <title>Bird 10,000 Genomes (B10K) Project - Family phase.</title>
        <authorList>
            <person name="Zhang G."/>
        </authorList>
    </citation>
    <scope>NUCLEOTIDE SEQUENCE [LARGE SCALE GENOMIC DNA]</scope>
    <source>
        <strain evidence="10">B10K-DU-001-15</strain>
        <tissue evidence="10">Muscle</tissue>
    </source>
</reference>
<dbReference type="InterPro" id="IPR009057">
    <property type="entry name" value="Homeodomain-like_sf"/>
</dbReference>
<evidence type="ECO:0000256" key="4">
    <source>
        <dbReference type="ARBA" id="ARBA00023155"/>
    </source>
</evidence>
<dbReference type="GO" id="GO:0000978">
    <property type="term" value="F:RNA polymerase II cis-regulatory region sequence-specific DNA binding"/>
    <property type="evidence" value="ECO:0007669"/>
    <property type="project" value="TreeGrafter"/>
</dbReference>